<gene>
    <name evidence="1" type="ORF">GCM10009654_14850</name>
</gene>
<name>A0ABN1UQG9_9ACTN</name>
<evidence type="ECO:0000313" key="2">
    <source>
        <dbReference type="Proteomes" id="UP001501371"/>
    </source>
</evidence>
<dbReference type="RefSeq" id="WP_344271916.1">
    <property type="nucleotide sequence ID" value="NZ_BAAAKV010000010.1"/>
</dbReference>
<proteinExistence type="predicted"/>
<keyword evidence="2" id="KW-1185">Reference proteome</keyword>
<organism evidence="1 2">
    <name type="scientific">Streptomyces hebeiensis</name>
    <dbReference type="NCBI Taxonomy" id="229486"/>
    <lineage>
        <taxon>Bacteria</taxon>
        <taxon>Bacillati</taxon>
        <taxon>Actinomycetota</taxon>
        <taxon>Actinomycetes</taxon>
        <taxon>Kitasatosporales</taxon>
        <taxon>Streptomycetaceae</taxon>
        <taxon>Streptomyces</taxon>
    </lineage>
</organism>
<accession>A0ABN1UQG9</accession>
<dbReference type="EMBL" id="BAAAKV010000010">
    <property type="protein sequence ID" value="GAA1159740.1"/>
    <property type="molecule type" value="Genomic_DNA"/>
</dbReference>
<sequence length="117" mass="12712">MTGAPVRSVFSTTIEALRLRGWQLGPGQPTLDTDQFSAEDFDLIVDDRADVDVSSMVGRFYLGWSPLDCPGSDDEGRENAVASTAEVGGYYLFFDTETSADIVAVAVARVLETAWRV</sequence>
<comment type="caution">
    <text evidence="1">The sequence shown here is derived from an EMBL/GenBank/DDBJ whole genome shotgun (WGS) entry which is preliminary data.</text>
</comment>
<protein>
    <submittedName>
        <fullName evidence="1">DUF317 domain-containing protein</fullName>
    </submittedName>
</protein>
<dbReference type="Proteomes" id="UP001501371">
    <property type="component" value="Unassembled WGS sequence"/>
</dbReference>
<evidence type="ECO:0000313" key="1">
    <source>
        <dbReference type="EMBL" id="GAA1159740.1"/>
    </source>
</evidence>
<reference evidence="1 2" key="1">
    <citation type="journal article" date="2019" name="Int. J. Syst. Evol. Microbiol.">
        <title>The Global Catalogue of Microorganisms (GCM) 10K type strain sequencing project: providing services to taxonomists for standard genome sequencing and annotation.</title>
        <authorList>
            <consortium name="The Broad Institute Genomics Platform"/>
            <consortium name="The Broad Institute Genome Sequencing Center for Infectious Disease"/>
            <person name="Wu L."/>
            <person name="Ma J."/>
        </authorList>
    </citation>
    <scope>NUCLEOTIDE SEQUENCE [LARGE SCALE GENOMIC DNA]</scope>
    <source>
        <strain evidence="1 2">JCM 12696</strain>
    </source>
</reference>